<accession>A0A977KB05</accession>
<dbReference type="EMBL" id="CP006868">
    <property type="protein sequence ID" value="UXD22357.1"/>
    <property type="molecule type" value="Genomic_DNA"/>
</dbReference>
<name>A0A977KB05_9CREN</name>
<proteinExistence type="predicted"/>
<evidence type="ECO:0000313" key="2">
    <source>
        <dbReference type="Proteomes" id="UP001063698"/>
    </source>
</evidence>
<reference evidence="1" key="1">
    <citation type="submission" date="2013-11" db="EMBL/GenBank/DDBJ databases">
        <title>Comparative genomics of Ignicoccus.</title>
        <authorList>
            <person name="Podar M."/>
        </authorList>
    </citation>
    <scope>NUCLEOTIDE SEQUENCE</scope>
    <source>
        <strain evidence="1">DSM 13166</strain>
    </source>
</reference>
<sequence length="39" mass="4426">MLRDLSFIDKALKQMISKVGKLKKEVNEYESLTKLALSG</sequence>
<dbReference type="Proteomes" id="UP001063698">
    <property type="component" value="Chromosome"/>
</dbReference>
<organism evidence="1 2">
    <name type="scientific">Ignicoccus pacificus DSM 13166</name>
    <dbReference type="NCBI Taxonomy" id="940294"/>
    <lineage>
        <taxon>Archaea</taxon>
        <taxon>Thermoproteota</taxon>
        <taxon>Thermoprotei</taxon>
        <taxon>Desulfurococcales</taxon>
        <taxon>Desulfurococcaceae</taxon>
        <taxon>Ignicoccus</taxon>
    </lineage>
</organism>
<gene>
    <name evidence="1" type="ORF">IPA_03840</name>
</gene>
<dbReference type="AlphaFoldDB" id="A0A977KB05"/>
<protein>
    <submittedName>
        <fullName evidence="1">Uncharacterized protein</fullName>
    </submittedName>
</protein>
<keyword evidence="2" id="KW-1185">Reference proteome</keyword>
<evidence type="ECO:0000313" key="1">
    <source>
        <dbReference type="EMBL" id="UXD22357.1"/>
    </source>
</evidence>
<dbReference type="KEGG" id="ipc:IPA_03840"/>